<reference evidence="2 3" key="1">
    <citation type="submission" date="2015-06" db="EMBL/GenBank/DDBJ databases">
        <title>Survival trade-offs in plant roots during colonization by closely related pathogenic and mutualistic fungi.</title>
        <authorList>
            <person name="Hacquard S."/>
            <person name="Kracher B."/>
            <person name="Hiruma K."/>
            <person name="Weinman A."/>
            <person name="Muench P."/>
            <person name="Garrido Oter R."/>
            <person name="Ver Loren van Themaat E."/>
            <person name="Dallerey J.-F."/>
            <person name="Damm U."/>
            <person name="Henrissat B."/>
            <person name="Lespinet O."/>
            <person name="Thon M."/>
            <person name="Kemen E."/>
            <person name="McHardy A.C."/>
            <person name="Schulze-Lefert P."/>
            <person name="O'Connell R.J."/>
        </authorList>
    </citation>
    <scope>NUCLEOTIDE SEQUENCE [LARGE SCALE GENOMIC DNA]</scope>
    <source>
        <strain evidence="2 3">MAFF 238704</strain>
    </source>
</reference>
<name>A0A162N8L5_COLIC</name>
<evidence type="ECO:0000313" key="2">
    <source>
        <dbReference type="EMBL" id="KZL85691.1"/>
    </source>
</evidence>
<dbReference type="Proteomes" id="UP000076584">
    <property type="component" value="Unassembled WGS sequence"/>
</dbReference>
<organism evidence="2 3">
    <name type="scientific">Colletotrichum incanum</name>
    <name type="common">Soybean anthracnose fungus</name>
    <dbReference type="NCBI Taxonomy" id="1573173"/>
    <lineage>
        <taxon>Eukaryota</taxon>
        <taxon>Fungi</taxon>
        <taxon>Dikarya</taxon>
        <taxon>Ascomycota</taxon>
        <taxon>Pezizomycotina</taxon>
        <taxon>Sordariomycetes</taxon>
        <taxon>Hypocreomycetidae</taxon>
        <taxon>Glomerellales</taxon>
        <taxon>Glomerellaceae</taxon>
        <taxon>Colletotrichum</taxon>
        <taxon>Colletotrichum spaethianum species complex</taxon>
    </lineage>
</organism>
<protein>
    <submittedName>
        <fullName evidence="2">Heterokaryon incompatibility protein</fullName>
    </submittedName>
</protein>
<proteinExistence type="predicted"/>
<evidence type="ECO:0000256" key="1">
    <source>
        <dbReference type="SAM" id="MobiDB-lite"/>
    </source>
</evidence>
<sequence length="84" mass="9265">MNYDNLKISGRQIRLITIHSLAPSQSETAPIHCTIETAKLPAEPENWDPVDFDGEVTNAPHEPFGGSFRRDVANIEGTADRSMS</sequence>
<feature type="region of interest" description="Disordered" evidence="1">
    <location>
        <begin position="42"/>
        <end position="84"/>
    </location>
</feature>
<keyword evidence="3" id="KW-1185">Reference proteome</keyword>
<evidence type="ECO:0000313" key="3">
    <source>
        <dbReference type="Proteomes" id="UP000076584"/>
    </source>
</evidence>
<dbReference type="EMBL" id="LFIW01000576">
    <property type="protein sequence ID" value="KZL85691.1"/>
    <property type="molecule type" value="Genomic_DNA"/>
</dbReference>
<gene>
    <name evidence="2" type="ORF">CI238_05193</name>
</gene>
<accession>A0A162N8L5</accession>
<dbReference type="AlphaFoldDB" id="A0A162N8L5"/>
<feature type="compositionally biased region" description="Acidic residues" evidence="1">
    <location>
        <begin position="45"/>
        <end position="54"/>
    </location>
</feature>
<comment type="caution">
    <text evidence="2">The sequence shown here is derived from an EMBL/GenBank/DDBJ whole genome shotgun (WGS) entry which is preliminary data.</text>
</comment>